<name>A0A5B7HEE9_PORTR</name>
<organism evidence="1 2">
    <name type="scientific">Portunus trituberculatus</name>
    <name type="common">Swimming crab</name>
    <name type="synonym">Neptunus trituberculatus</name>
    <dbReference type="NCBI Taxonomy" id="210409"/>
    <lineage>
        <taxon>Eukaryota</taxon>
        <taxon>Metazoa</taxon>
        <taxon>Ecdysozoa</taxon>
        <taxon>Arthropoda</taxon>
        <taxon>Crustacea</taxon>
        <taxon>Multicrustacea</taxon>
        <taxon>Malacostraca</taxon>
        <taxon>Eumalacostraca</taxon>
        <taxon>Eucarida</taxon>
        <taxon>Decapoda</taxon>
        <taxon>Pleocyemata</taxon>
        <taxon>Brachyura</taxon>
        <taxon>Eubrachyura</taxon>
        <taxon>Portunoidea</taxon>
        <taxon>Portunidae</taxon>
        <taxon>Portuninae</taxon>
        <taxon>Portunus</taxon>
    </lineage>
</organism>
<gene>
    <name evidence="1" type="ORF">E2C01_061205</name>
</gene>
<protein>
    <submittedName>
        <fullName evidence="1">Uncharacterized protein</fullName>
    </submittedName>
</protein>
<dbReference type="AlphaFoldDB" id="A0A5B7HEE9"/>
<reference evidence="1 2" key="1">
    <citation type="submission" date="2019-05" db="EMBL/GenBank/DDBJ databases">
        <title>Another draft genome of Portunus trituberculatus and its Hox gene families provides insights of decapod evolution.</title>
        <authorList>
            <person name="Jeong J.-H."/>
            <person name="Song I."/>
            <person name="Kim S."/>
            <person name="Choi T."/>
            <person name="Kim D."/>
            <person name="Ryu S."/>
            <person name="Kim W."/>
        </authorList>
    </citation>
    <scope>NUCLEOTIDE SEQUENCE [LARGE SCALE GENOMIC DNA]</scope>
    <source>
        <tissue evidence="1">Muscle</tissue>
    </source>
</reference>
<sequence>MKTSHGIEELKIYFSCYTVTIINTTRSSNSYITALTHAFTLTAALFPPPSQPSPSALEG</sequence>
<evidence type="ECO:0000313" key="2">
    <source>
        <dbReference type="Proteomes" id="UP000324222"/>
    </source>
</evidence>
<keyword evidence="2" id="KW-1185">Reference proteome</keyword>
<proteinExistence type="predicted"/>
<evidence type="ECO:0000313" key="1">
    <source>
        <dbReference type="EMBL" id="MPC67044.1"/>
    </source>
</evidence>
<dbReference type="EMBL" id="VSRR010025692">
    <property type="protein sequence ID" value="MPC67044.1"/>
    <property type="molecule type" value="Genomic_DNA"/>
</dbReference>
<accession>A0A5B7HEE9</accession>
<comment type="caution">
    <text evidence="1">The sequence shown here is derived from an EMBL/GenBank/DDBJ whole genome shotgun (WGS) entry which is preliminary data.</text>
</comment>
<dbReference type="Proteomes" id="UP000324222">
    <property type="component" value="Unassembled WGS sequence"/>
</dbReference>